<accession>A0A6P1T642</accession>
<comment type="subcellular location">
    <subcellularLocation>
        <location evidence="1">Periplasm</location>
    </subcellularLocation>
</comment>
<gene>
    <name evidence="3" type="primary">ybgF</name>
    <name evidence="1" type="synonym">cpoB</name>
    <name evidence="3" type="ORF">GO499_19510</name>
</gene>
<evidence type="ECO:0000256" key="1">
    <source>
        <dbReference type="HAMAP-Rule" id="MF_02066"/>
    </source>
</evidence>
<dbReference type="InterPro" id="IPR019734">
    <property type="entry name" value="TPR_rpt"/>
</dbReference>
<reference evidence="3 4" key="1">
    <citation type="submission" date="2019-12" db="EMBL/GenBank/DDBJ databases">
        <title>Complete genome sequence of Algicella marina strain 9Alg 56(T) isolated from the red alga Tichocarpus crinitus.</title>
        <authorList>
            <person name="Kim S.-G."/>
            <person name="Nedashkovskaya O.I."/>
        </authorList>
    </citation>
    <scope>NUCLEOTIDE SEQUENCE [LARGE SCALE GENOMIC DNA]</scope>
    <source>
        <strain evidence="3 4">9Alg 56</strain>
    </source>
</reference>
<feature type="region of interest" description="Disordered" evidence="2">
    <location>
        <begin position="119"/>
        <end position="209"/>
    </location>
</feature>
<dbReference type="InterPro" id="IPR034706">
    <property type="entry name" value="CpoB"/>
</dbReference>
<dbReference type="KEGG" id="amaq:GO499_19510"/>
<keyword evidence="1" id="KW-0131">Cell cycle</keyword>
<dbReference type="InterPro" id="IPR014162">
    <property type="entry name" value="CpoB_C"/>
</dbReference>
<sequence length="343" mass="36011">MGEWAMRILAIAVLCLVPGFAPAQPIEGESLSDIRTDLTALEGMITGLRQELQGGAGQVNAGIVNAAPILERIQLLESEVTRVTGEVEKLRARVEKVVSDGTNRLDDLKYRVTELEGGDIGNIPATPPLGTQSGGTAQPPATAGGTASTDVPITGAVRPRLRDGTPTAGLAEGFANGTTTLDPVTSAPVTTDPSTTLPPVPDLSGGTDTARPELALAEQETFDRAKAAFDAGNDAQATLLFNEYLLTYPGGALSDEAQFLRGEAFARSGDWQNATRAYLDTFSGQPEGPRAPEALYKVGRSLGMLGRVPEACQTLQEVLNRYPAASPAILQQVQTEQQTLSCL</sequence>
<comment type="similarity">
    <text evidence="1">Belongs to the CpoB family.</text>
</comment>
<dbReference type="GO" id="GO:0043093">
    <property type="term" value="P:FtsZ-dependent cytokinesis"/>
    <property type="evidence" value="ECO:0007669"/>
    <property type="project" value="UniProtKB-UniRule"/>
</dbReference>
<keyword evidence="4" id="KW-1185">Reference proteome</keyword>
<dbReference type="SUPFAM" id="SSF48452">
    <property type="entry name" value="TPR-like"/>
    <property type="match status" value="1"/>
</dbReference>
<dbReference type="EMBL" id="CP046620">
    <property type="protein sequence ID" value="QHQ37215.1"/>
    <property type="molecule type" value="Genomic_DNA"/>
</dbReference>
<protein>
    <recommendedName>
        <fullName evidence="1">Cell division coordinator CpoB</fullName>
    </recommendedName>
</protein>
<evidence type="ECO:0000313" key="3">
    <source>
        <dbReference type="EMBL" id="QHQ37215.1"/>
    </source>
</evidence>
<keyword evidence="1" id="KW-0574">Periplasm</keyword>
<dbReference type="Proteomes" id="UP000464495">
    <property type="component" value="Chromosome"/>
</dbReference>
<dbReference type="InterPro" id="IPR011990">
    <property type="entry name" value="TPR-like_helical_dom_sf"/>
</dbReference>
<dbReference type="Gene3D" id="1.25.40.10">
    <property type="entry name" value="Tetratricopeptide repeat domain"/>
    <property type="match status" value="1"/>
</dbReference>
<proteinExistence type="inferred from homology"/>
<name>A0A6P1T642_9RHOB</name>
<comment type="function">
    <text evidence="1">Mediates coordination of peptidoglycan synthesis and outer membrane constriction during cell division.</text>
</comment>
<evidence type="ECO:0000256" key="2">
    <source>
        <dbReference type="SAM" id="MobiDB-lite"/>
    </source>
</evidence>
<dbReference type="Pfam" id="PF13174">
    <property type="entry name" value="TPR_6"/>
    <property type="match status" value="1"/>
</dbReference>
<feature type="compositionally biased region" description="Polar residues" evidence="2">
    <location>
        <begin position="176"/>
        <end position="195"/>
    </location>
</feature>
<feature type="compositionally biased region" description="Low complexity" evidence="2">
    <location>
        <begin position="134"/>
        <end position="149"/>
    </location>
</feature>
<dbReference type="NCBIfam" id="TIGR02795">
    <property type="entry name" value="tol_pal_ybgF"/>
    <property type="match status" value="1"/>
</dbReference>
<dbReference type="HAMAP" id="MF_02066">
    <property type="entry name" value="CpoB"/>
    <property type="match status" value="1"/>
</dbReference>
<organism evidence="3 4">
    <name type="scientific">Algicella marina</name>
    <dbReference type="NCBI Taxonomy" id="2683284"/>
    <lineage>
        <taxon>Bacteria</taxon>
        <taxon>Pseudomonadati</taxon>
        <taxon>Pseudomonadota</taxon>
        <taxon>Alphaproteobacteria</taxon>
        <taxon>Rhodobacterales</taxon>
        <taxon>Paracoccaceae</taxon>
        <taxon>Algicella</taxon>
    </lineage>
</organism>
<keyword evidence="1" id="KW-0732">Signal</keyword>
<keyword evidence="1" id="KW-0132">Cell division</keyword>
<dbReference type="GO" id="GO:0030288">
    <property type="term" value="C:outer membrane-bounded periplasmic space"/>
    <property type="evidence" value="ECO:0007669"/>
    <property type="project" value="UniProtKB-UniRule"/>
</dbReference>
<dbReference type="AlphaFoldDB" id="A0A6P1T642"/>
<evidence type="ECO:0000313" key="4">
    <source>
        <dbReference type="Proteomes" id="UP000464495"/>
    </source>
</evidence>